<dbReference type="Proteomes" id="UP001326613">
    <property type="component" value="Chromosome"/>
</dbReference>
<dbReference type="PANTHER" id="PTHR41317">
    <property type="entry name" value="PD-(D_E)XK NUCLEASE FAMILY TRANSPOSASE"/>
    <property type="match status" value="1"/>
</dbReference>
<sequence length="125" mass="14520">MTKLANPRNDVAFKKIFSEDNIEGIKDFAESIISNAVEFPFSSKLISIKFLHKDQMPSLLKGKKSLCDLKVKDDKNNIYIIEMQKRNEEDYLQRIQYYASHAITDQLEQGTAHRIKPCYNYLDNG</sequence>
<dbReference type="PANTHER" id="PTHR41317:SF1">
    <property type="entry name" value="PD-(D_E)XK NUCLEASE FAMILY TRANSPOSASE"/>
    <property type="match status" value="1"/>
</dbReference>
<evidence type="ECO:0000313" key="2">
    <source>
        <dbReference type="Proteomes" id="UP001326613"/>
    </source>
</evidence>
<dbReference type="EMBL" id="CP112932">
    <property type="protein sequence ID" value="WPY01289.1"/>
    <property type="molecule type" value="Genomic_DNA"/>
</dbReference>
<organism evidence="1 2">
    <name type="scientific">Candidatus Trichorickettsia mobilis</name>
    <dbReference type="NCBI Taxonomy" id="1346319"/>
    <lineage>
        <taxon>Bacteria</taxon>
        <taxon>Pseudomonadati</taxon>
        <taxon>Pseudomonadota</taxon>
        <taxon>Alphaproteobacteria</taxon>
        <taxon>Rickettsiales</taxon>
        <taxon>Rickettsiaceae</taxon>
        <taxon>Rickettsieae</taxon>
        <taxon>Candidatus Trichorickettsia</taxon>
    </lineage>
</organism>
<evidence type="ECO:0000313" key="1">
    <source>
        <dbReference type="EMBL" id="WPY01289.1"/>
    </source>
</evidence>
<gene>
    <name evidence="1" type="ORF">Trichorick_01199</name>
</gene>
<keyword evidence="2" id="KW-1185">Reference proteome</keyword>
<reference evidence="1 2" key="1">
    <citation type="submission" date="2022-10" db="EMBL/GenBank/DDBJ databases">
        <title>Host association and intracellularity evolved multiple times independently in the Rickettsiales.</title>
        <authorList>
            <person name="Castelli M."/>
            <person name="Nardi T."/>
            <person name="Gammuto L."/>
            <person name="Bellinzona G."/>
            <person name="Sabaneyeva E."/>
            <person name="Potekhin A."/>
            <person name="Serra V."/>
            <person name="Petroni G."/>
            <person name="Sassera D."/>
        </authorList>
    </citation>
    <scope>NUCLEOTIDE SEQUENCE [LARGE SCALE GENOMIC DNA]</scope>
    <source>
        <strain evidence="1 2">Kr 154-4</strain>
    </source>
</reference>
<accession>A0ABZ0UYY4</accession>
<protein>
    <submittedName>
        <fullName evidence="1">PD-(D/E)XK nuclease family transposase domain protein</fullName>
    </submittedName>
</protein>
<name>A0ABZ0UYY4_9RICK</name>
<proteinExistence type="predicted"/>
<dbReference type="RefSeq" id="WP_323738071.1">
    <property type="nucleotide sequence ID" value="NZ_CP112932.1"/>
</dbReference>
<dbReference type="Pfam" id="PF12784">
    <property type="entry name" value="PDDEXK_2"/>
    <property type="match status" value="1"/>
</dbReference>